<evidence type="ECO:0000313" key="9">
    <source>
        <dbReference type="EMBL" id="VVC96204.1"/>
    </source>
</evidence>
<dbReference type="Pfam" id="PF00080">
    <property type="entry name" value="Sod_Cu"/>
    <property type="match status" value="1"/>
</dbReference>
<evidence type="ECO:0000256" key="5">
    <source>
        <dbReference type="ARBA" id="ARBA00023002"/>
    </source>
</evidence>
<dbReference type="Gene3D" id="2.60.40.200">
    <property type="entry name" value="Superoxide dismutase, copper/zinc binding domain"/>
    <property type="match status" value="1"/>
</dbReference>
<keyword evidence="2" id="KW-0479">Metal-binding</keyword>
<sequence length="123" mass="13223">MKQIVYLSAILAIAAAQNAPAPLQARVRISDPFNDNQIQGNLTFTQLDEHKVRVEGVIAGLPPGHVSRIDFVDSMISLYGPHCILGRAVVLHEKQDDYGRGRHPDSRKTGNAGGRAACGVIGI</sequence>
<dbReference type="SUPFAM" id="SSF49329">
    <property type="entry name" value="Cu,Zn superoxide dismutase-like"/>
    <property type="match status" value="1"/>
</dbReference>
<keyword evidence="4" id="KW-0049">Antioxidant</keyword>
<keyword evidence="10" id="KW-1185">Reference proteome</keyword>
<dbReference type="EC" id="1.15.1.1" evidence="1"/>
<dbReference type="Proteomes" id="UP000324832">
    <property type="component" value="Unassembled WGS sequence"/>
</dbReference>
<dbReference type="GO" id="GO:0005507">
    <property type="term" value="F:copper ion binding"/>
    <property type="evidence" value="ECO:0007669"/>
    <property type="project" value="InterPro"/>
</dbReference>
<dbReference type="AlphaFoldDB" id="A0A5E4QER9"/>
<evidence type="ECO:0000259" key="8">
    <source>
        <dbReference type="Pfam" id="PF00080"/>
    </source>
</evidence>
<keyword evidence="5" id="KW-0560">Oxidoreductase</keyword>
<dbReference type="PROSITE" id="PS00332">
    <property type="entry name" value="SOD_CU_ZN_2"/>
    <property type="match status" value="1"/>
</dbReference>
<feature type="non-terminal residue" evidence="9">
    <location>
        <position position="123"/>
    </location>
</feature>
<organism evidence="9 10">
    <name type="scientific">Leptidea sinapis</name>
    <dbReference type="NCBI Taxonomy" id="189913"/>
    <lineage>
        <taxon>Eukaryota</taxon>
        <taxon>Metazoa</taxon>
        <taxon>Ecdysozoa</taxon>
        <taxon>Arthropoda</taxon>
        <taxon>Hexapoda</taxon>
        <taxon>Insecta</taxon>
        <taxon>Pterygota</taxon>
        <taxon>Neoptera</taxon>
        <taxon>Endopterygota</taxon>
        <taxon>Lepidoptera</taxon>
        <taxon>Glossata</taxon>
        <taxon>Ditrysia</taxon>
        <taxon>Papilionoidea</taxon>
        <taxon>Pieridae</taxon>
        <taxon>Dismorphiinae</taxon>
        <taxon>Leptidea</taxon>
    </lineage>
</organism>
<evidence type="ECO:0000256" key="2">
    <source>
        <dbReference type="ARBA" id="ARBA00022723"/>
    </source>
</evidence>
<keyword evidence="7" id="KW-0732">Signal</keyword>
<accession>A0A5E4QER9</accession>
<evidence type="ECO:0000256" key="1">
    <source>
        <dbReference type="ARBA" id="ARBA00012682"/>
    </source>
</evidence>
<evidence type="ECO:0000313" key="10">
    <source>
        <dbReference type="Proteomes" id="UP000324832"/>
    </source>
</evidence>
<dbReference type="InterPro" id="IPR024134">
    <property type="entry name" value="SOD_Cu/Zn_/chaperone"/>
</dbReference>
<dbReference type="GO" id="GO:0004784">
    <property type="term" value="F:superoxide dismutase activity"/>
    <property type="evidence" value="ECO:0007669"/>
    <property type="project" value="UniProtKB-EC"/>
</dbReference>
<dbReference type="InterPro" id="IPR018152">
    <property type="entry name" value="SOD_Cu/Zn_BS"/>
</dbReference>
<evidence type="ECO:0000256" key="7">
    <source>
        <dbReference type="SAM" id="SignalP"/>
    </source>
</evidence>
<proteinExistence type="predicted"/>
<feature type="chain" id="PRO_5022768536" description="superoxide dismutase" evidence="7">
    <location>
        <begin position="17"/>
        <end position="123"/>
    </location>
</feature>
<gene>
    <name evidence="9" type="ORF">LSINAPIS_LOCUS7749</name>
</gene>
<dbReference type="InterPro" id="IPR001424">
    <property type="entry name" value="SOD_Cu_Zn_dom"/>
</dbReference>
<evidence type="ECO:0000256" key="6">
    <source>
        <dbReference type="ARBA" id="ARBA00049204"/>
    </source>
</evidence>
<dbReference type="InterPro" id="IPR036423">
    <property type="entry name" value="SOD-like_Cu/Zn_dom_sf"/>
</dbReference>
<feature type="domain" description="Superoxide dismutase copper/zinc binding" evidence="8">
    <location>
        <begin position="67"/>
        <end position="121"/>
    </location>
</feature>
<dbReference type="EMBL" id="FZQP02002604">
    <property type="protein sequence ID" value="VVC96204.1"/>
    <property type="molecule type" value="Genomic_DNA"/>
</dbReference>
<dbReference type="PRINTS" id="PR00068">
    <property type="entry name" value="CUZNDISMTASE"/>
</dbReference>
<evidence type="ECO:0000256" key="3">
    <source>
        <dbReference type="ARBA" id="ARBA00022833"/>
    </source>
</evidence>
<protein>
    <recommendedName>
        <fullName evidence="1">superoxide dismutase</fullName>
        <ecNumber evidence="1">1.15.1.1</ecNumber>
    </recommendedName>
</protein>
<dbReference type="PANTHER" id="PTHR10003">
    <property type="entry name" value="SUPEROXIDE DISMUTASE CU-ZN -RELATED"/>
    <property type="match status" value="1"/>
</dbReference>
<name>A0A5E4QER9_9NEOP</name>
<evidence type="ECO:0000256" key="4">
    <source>
        <dbReference type="ARBA" id="ARBA00022862"/>
    </source>
</evidence>
<keyword evidence="3" id="KW-0862">Zinc</keyword>
<feature type="signal peptide" evidence="7">
    <location>
        <begin position="1"/>
        <end position="16"/>
    </location>
</feature>
<reference evidence="9 10" key="1">
    <citation type="submission" date="2017-07" db="EMBL/GenBank/DDBJ databases">
        <authorList>
            <person name="Talla V."/>
            <person name="Backstrom N."/>
        </authorList>
    </citation>
    <scope>NUCLEOTIDE SEQUENCE [LARGE SCALE GENOMIC DNA]</scope>
</reference>
<comment type="catalytic activity">
    <reaction evidence="6">
        <text>2 superoxide + 2 H(+) = H2O2 + O2</text>
        <dbReference type="Rhea" id="RHEA:20696"/>
        <dbReference type="ChEBI" id="CHEBI:15378"/>
        <dbReference type="ChEBI" id="CHEBI:15379"/>
        <dbReference type="ChEBI" id="CHEBI:16240"/>
        <dbReference type="ChEBI" id="CHEBI:18421"/>
        <dbReference type="EC" id="1.15.1.1"/>
    </reaction>
</comment>